<evidence type="ECO:0000256" key="3">
    <source>
        <dbReference type="SAM" id="Phobius"/>
    </source>
</evidence>
<dbReference type="InterPro" id="IPR035972">
    <property type="entry name" value="GLA-like_dom_SF"/>
</dbReference>
<keyword evidence="3" id="KW-1133">Transmembrane helix</keyword>
<dbReference type="FunFam" id="4.10.740.10:FF:000001">
    <property type="entry name" value="vitamin K-dependent protein S"/>
    <property type="match status" value="1"/>
</dbReference>
<evidence type="ECO:0000256" key="1">
    <source>
        <dbReference type="ARBA" id="ARBA00023157"/>
    </source>
</evidence>
<dbReference type="PANTHER" id="PTHR24278:SF30">
    <property type="entry name" value="TRANSMEMBRANE GAMMA-CARBOXYGLUTAMIC ACID PROTEIN 2"/>
    <property type="match status" value="1"/>
</dbReference>
<dbReference type="GO" id="GO:0005576">
    <property type="term" value="C:extracellular region"/>
    <property type="evidence" value="ECO:0007669"/>
    <property type="project" value="InterPro"/>
</dbReference>
<dbReference type="Bgee" id="ENSXETG00000017647">
    <property type="expression patterns" value="Expressed in 2-cell stage embryo and 14 other cell types or tissues"/>
</dbReference>
<dbReference type="InterPro" id="IPR017857">
    <property type="entry name" value="Coagulation_fac-like_Gla_dom"/>
</dbReference>
<dbReference type="SUPFAM" id="SSF57630">
    <property type="entry name" value="GLA-domain"/>
    <property type="match status" value="1"/>
</dbReference>
<dbReference type="FunCoup" id="A0A803JYJ6">
    <property type="interactions" value="303"/>
</dbReference>
<feature type="transmembrane region" description="Helical" evidence="3">
    <location>
        <begin position="20"/>
        <end position="38"/>
    </location>
</feature>
<protein>
    <submittedName>
        <fullName evidence="5">Proline-rich Gla (G-carboxyglutamic acid) 2 (transmembrane)</fullName>
    </submittedName>
</protein>
<dbReference type="PRINTS" id="PR00001">
    <property type="entry name" value="GLABLOOD"/>
</dbReference>
<dbReference type="InterPro" id="IPR000294">
    <property type="entry name" value="GLA_domain"/>
</dbReference>
<dbReference type="PROSITE" id="PS50998">
    <property type="entry name" value="GLA_2"/>
    <property type="match status" value="1"/>
</dbReference>
<dbReference type="Ensembl" id="ENSXETT00000116222">
    <property type="protein sequence ID" value="ENSXETP00000113104"/>
    <property type="gene ID" value="ENSXETG00000017647"/>
</dbReference>
<organism evidence="5">
    <name type="scientific">Xenopus tropicalis</name>
    <name type="common">Western clawed frog</name>
    <name type="synonym">Silurana tropicalis</name>
    <dbReference type="NCBI Taxonomy" id="8364"/>
    <lineage>
        <taxon>Eukaryota</taxon>
        <taxon>Metazoa</taxon>
        <taxon>Chordata</taxon>
        <taxon>Craniata</taxon>
        <taxon>Vertebrata</taxon>
        <taxon>Euteleostomi</taxon>
        <taxon>Amphibia</taxon>
        <taxon>Batrachia</taxon>
        <taxon>Anura</taxon>
        <taxon>Pipoidea</taxon>
        <taxon>Pipidae</taxon>
        <taxon>Xenopodinae</taxon>
        <taxon>Xenopus</taxon>
        <taxon>Silurana</taxon>
    </lineage>
</organism>
<feature type="region of interest" description="Disordered" evidence="2">
    <location>
        <begin position="164"/>
        <end position="223"/>
    </location>
</feature>
<keyword evidence="3" id="KW-0812">Transmembrane</keyword>
<sequence length="223" mass="24790">MQRGPVYWIPDLQDMMWRGCFLFLQAIVTASGFILPGQKVAPVQNPERGVFLEGSEANTFFVRRLLYNNWDFELVTPGNLERECYEEVCNYEEARECFEDDQKTQTFWKTYKHNGSGGDPSPSLDKAGLIAGLVAALILLIMIAVLIMYCVRFRAKASARGRPPVNLTSNLPASEDLPLTQLPIPDPSAPGLPSYEEALEASGTYDAPPPPYQRGSARSNQPS</sequence>
<dbReference type="PANTHER" id="PTHR24278">
    <property type="entry name" value="COAGULATION FACTOR"/>
    <property type="match status" value="1"/>
</dbReference>
<dbReference type="Gene3D" id="4.10.740.10">
    <property type="entry name" value="Coagulation Factor IX"/>
    <property type="match status" value="1"/>
</dbReference>
<evidence type="ECO:0000259" key="4">
    <source>
        <dbReference type="PROSITE" id="PS50998"/>
    </source>
</evidence>
<dbReference type="GeneTree" id="ENSGT00940000158268"/>
<evidence type="ECO:0000256" key="2">
    <source>
        <dbReference type="SAM" id="MobiDB-lite"/>
    </source>
</evidence>
<dbReference type="InParanoid" id="A0A803JYJ6"/>
<feature type="domain" description="Gla" evidence="4">
    <location>
        <begin position="67"/>
        <end position="113"/>
    </location>
</feature>
<accession>A0A803JYJ6</accession>
<keyword evidence="3" id="KW-0472">Membrane</keyword>
<dbReference type="SMART" id="SM00069">
    <property type="entry name" value="GLA"/>
    <property type="match status" value="1"/>
</dbReference>
<keyword evidence="1" id="KW-1015">Disulfide bond</keyword>
<proteinExistence type="predicted"/>
<gene>
    <name evidence="5" type="primary">prrg2</name>
</gene>
<reference evidence="5" key="2">
    <citation type="submission" date="2021-03" db="UniProtKB">
        <authorList>
            <consortium name="Ensembl"/>
        </authorList>
    </citation>
    <scope>IDENTIFICATION</scope>
</reference>
<name>A0A803JYJ6_XENTR</name>
<dbReference type="AlphaFoldDB" id="A0A803JYJ6"/>
<evidence type="ECO:0000313" key="5">
    <source>
        <dbReference type="Ensembl" id="ENSXETP00000113104"/>
    </source>
</evidence>
<dbReference type="GO" id="GO:0005509">
    <property type="term" value="F:calcium ion binding"/>
    <property type="evidence" value="ECO:0007669"/>
    <property type="project" value="InterPro"/>
</dbReference>
<reference evidence="5" key="1">
    <citation type="journal article" date="2010" name="Science">
        <title>The genome of the Western clawed frog Xenopus tropicalis.</title>
        <authorList>
            <person name="Hellsten U."/>
            <person name="Harland R.M."/>
            <person name="Gilchrist M.J."/>
            <person name="Hendrix D."/>
            <person name="Jurka J."/>
            <person name="Kapitonov V."/>
            <person name="Ovcharenko I."/>
            <person name="Putnam N.H."/>
            <person name="Shu S."/>
            <person name="Taher L."/>
            <person name="Blitz I.L."/>
            <person name="Blumberg B."/>
            <person name="Dichmann D.S."/>
            <person name="Dubchak I."/>
            <person name="Amaya E."/>
            <person name="Detter J.C."/>
            <person name="Fletcher R."/>
            <person name="Gerhard D.S."/>
            <person name="Goodstein D."/>
            <person name="Graves T."/>
            <person name="Grigoriev I.V."/>
            <person name="Grimwood J."/>
            <person name="Kawashima T."/>
            <person name="Lindquist E."/>
            <person name="Lucas S.M."/>
            <person name="Mead P.E."/>
            <person name="Mitros T."/>
            <person name="Ogino H."/>
            <person name="Ohta Y."/>
            <person name="Poliakov A.V."/>
            <person name="Pollet N."/>
            <person name="Robert J."/>
            <person name="Salamov A."/>
            <person name="Sater A.K."/>
            <person name="Schmutz J."/>
            <person name="Terry A."/>
            <person name="Vize P.D."/>
            <person name="Warren W.C."/>
            <person name="Wells D."/>
            <person name="Wills A."/>
            <person name="Wilson R.K."/>
            <person name="Zimmerman L.B."/>
            <person name="Zorn A.M."/>
            <person name="Grainger R."/>
            <person name="Grammer T."/>
            <person name="Khokha M.K."/>
            <person name="Richardson P.M."/>
            <person name="Rokhsar D.S."/>
        </authorList>
    </citation>
    <scope>NUCLEOTIDE SEQUENCE [LARGE SCALE GENOMIC DNA]</scope>
    <source>
        <strain evidence="5">Nigerian</strain>
    </source>
</reference>
<dbReference type="InterPro" id="IPR050442">
    <property type="entry name" value="Peptidase_S1_coag_factors"/>
</dbReference>
<feature type="transmembrane region" description="Helical" evidence="3">
    <location>
        <begin position="129"/>
        <end position="151"/>
    </location>
</feature>
<dbReference type="PROSITE" id="PS00011">
    <property type="entry name" value="GLA_1"/>
    <property type="match status" value="1"/>
</dbReference>
<dbReference type="Xenbase" id="XB-GENE-945900">
    <property type="gene designation" value="prrg2"/>
</dbReference>
<dbReference type="Pfam" id="PF00594">
    <property type="entry name" value="Gla"/>
    <property type="match status" value="1"/>
</dbReference>